<dbReference type="InterPro" id="IPR002716">
    <property type="entry name" value="PIN_dom"/>
</dbReference>
<keyword evidence="7" id="KW-1185">Reference proteome</keyword>
<dbReference type="CDD" id="cd09873">
    <property type="entry name" value="PIN_Pae0151-like"/>
    <property type="match status" value="1"/>
</dbReference>
<evidence type="ECO:0000256" key="4">
    <source>
        <dbReference type="ARBA" id="ARBA00022842"/>
    </source>
</evidence>
<dbReference type="GO" id="GO:0016787">
    <property type="term" value="F:hydrolase activity"/>
    <property type="evidence" value="ECO:0007669"/>
    <property type="project" value="UniProtKB-KW"/>
</dbReference>
<dbReference type="Gene3D" id="3.40.50.1010">
    <property type="entry name" value="5'-nuclease"/>
    <property type="match status" value="1"/>
</dbReference>
<dbReference type="EMBL" id="RJSE01000007">
    <property type="protein sequence ID" value="RNL63405.1"/>
    <property type="molecule type" value="Genomic_DNA"/>
</dbReference>
<proteinExistence type="predicted"/>
<dbReference type="InterPro" id="IPR044153">
    <property type="entry name" value="PIN_Pae0151-like"/>
</dbReference>
<dbReference type="PANTHER" id="PTHR35901">
    <property type="entry name" value="RIBONUCLEASE VAPC3"/>
    <property type="match status" value="1"/>
</dbReference>
<name>A0A3N0CJ01_9ACTN</name>
<dbReference type="AlphaFoldDB" id="A0A3N0CJ01"/>
<evidence type="ECO:0000256" key="1">
    <source>
        <dbReference type="ARBA" id="ARBA00022722"/>
    </source>
</evidence>
<dbReference type="InterPro" id="IPR051619">
    <property type="entry name" value="TypeII_TA_RNase_PINc/VapC"/>
</dbReference>
<sequence length="123" mass="13525">MSFLDSTESGARARAALETDLDWAAPSHAPLEVLRTLGKFERAGHLTREAADAHAERVVARRVRYSAVQSDLLAWVWGRRHNLSFYDAPYVHLAARLGVPLVTLDRPLATAAQTLGVQVVVPE</sequence>
<dbReference type="PANTHER" id="PTHR35901:SF1">
    <property type="entry name" value="EXONUCLEASE VAPC9"/>
    <property type="match status" value="1"/>
</dbReference>
<gene>
    <name evidence="6" type="ORF">EFK50_15480</name>
</gene>
<keyword evidence="1" id="KW-0540">Nuclease</keyword>
<accession>A0A3N0CJ01</accession>
<evidence type="ECO:0000256" key="3">
    <source>
        <dbReference type="ARBA" id="ARBA00022801"/>
    </source>
</evidence>
<dbReference type="Pfam" id="PF01850">
    <property type="entry name" value="PIN"/>
    <property type="match status" value="1"/>
</dbReference>
<dbReference type="InterPro" id="IPR029060">
    <property type="entry name" value="PIN-like_dom_sf"/>
</dbReference>
<evidence type="ECO:0000259" key="5">
    <source>
        <dbReference type="Pfam" id="PF01850"/>
    </source>
</evidence>
<protein>
    <recommendedName>
        <fullName evidence="5">PIN domain-containing protein</fullName>
    </recommendedName>
</protein>
<keyword evidence="4" id="KW-0460">Magnesium</keyword>
<keyword evidence="2" id="KW-0479">Metal-binding</keyword>
<feature type="domain" description="PIN" evidence="5">
    <location>
        <begin position="3"/>
        <end position="109"/>
    </location>
</feature>
<evidence type="ECO:0000256" key="2">
    <source>
        <dbReference type="ARBA" id="ARBA00022723"/>
    </source>
</evidence>
<dbReference type="GO" id="GO:0046872">
    <property type="term" value="F:metal ion binding"/>
    <property type="evidence" value="ECO:0007669"/>
    <property type="project" value="UniProtKB-KW"/>
</dbReference>
<dbReference type="GO" id="GO:0004518">
    <property type="term" value="F:nuclease activity"/>
    <property type="evidence" value="ECO:0007669"/>
    <property type="project" value="UniProtKB-KW"/>
</dbReference>
<dbReference type="OrthoDB" id="4377304at2"/>
<dbReference type="Proteomes" id="UP000267128">
    <property type="component" value="Unassembled WGS sequence"/>
</dbReference>
<organism evidence="6 7">
    <name type="scientific">Nocardioides marmoriginsengisoli</name>
    <dbReference type="NCBI Taxonomy" id="661483"/>
    <lineage>
        <taxon>Bacteria</taxon>
        <taxon>Bacillati</taxon>
        <taxon>Actinomycetota</taxon>
        <taxon>Actinomycetes</taxon>
        <taxon>Propionibacteriales</taxon>
        <taxon>Nocardioidaceae</taxon>
        <taxon>Nocardioides</taxon>
    </lineage>
</organism>
<comment type="caution">
    <text evidence="6">The sequence shown here is derived from an EMBL/GenBank/DDBJ whole genome shotgun (WGS) entry which is preliminary data.</text>
</comment>
<dbReference type="SUPFAM" id="SSF88723">
    <property type="entry name" value="PIN domain-like"/>
    <property type="match status" value="1"/>
</dbReference>
<evidence type="ECO:0000313" key="6">
    <source>
        <dbReference type="EMBL" id="RNL63405.1"/>
    </source>
</evidence>
<reference evidence="6 7" key="1">
    <citation type="submission" date="2018-11" db="EMBL/GenBank/DDBJ databases">
        <authorList>
            <person name="Li F."/>
        </authorList>
    </citation>
    <scope>NUCLEOTIDE SEQUENCE [LARGE SCALE GENOMIC DNA]</scope>
    <source>
        <strain evidence="6 7">Gsoil 097</strain>
    </source>
</reference>
<evidence type="ECO:0000313" key="7">
    <source>
        <dbReference type="Proteomes" id="UP000267128"/>
    </source>
</evidence>
<keyword evidence="3" id="KW-0378">Hydrolase</keyword>